<keyword evidence="10" id="KW-1185">Reference proteome</keyword>
<dbReference type="InterPro" id="IPR013713">
    <property type="entry name" value="XPO2_central"/>
</dbReference>
<keyword evidence="6" id="KW-0539">Nucleus</keyword>
<dbReference type="GO" id="GO:0005635">
    <property type="term" value="C:nuclear envelope"/>
    <property type="evidence" value="ECO:0007669"/>
    <property type="project" value="TreeGrafter"/>
</dbReference>
<organism evidence="9 10">
    <name type="scientific">Tulasnella calospora MUT 4182</name>
    <dbReference type="NCBI Taxonomy" id="1051891"/>
    <lineage>
        <taxon>Eukaryota</taxon>
        <taxon>Fungi</taxon>
        <taxon>Dikarya</taxon>
        <taxon>Basidiomycota</taxon>
        <taxon>Agaricomycotina</taxon>
        <taxon>Agaricomycetes</taxon>
        <taxon>Cantharellales</taxon>
        <taxon>Tulasnellaceae</taxon>
        <taxon>Tulasnella</taxon>
    </lineage>
</organism>
<dbReference type="HOGENOM" id="CLU_004196_0_0_1"/>
<accession>A0A0C3Q7R5</accession>
<dbReference type="Pfam" id="PF03810">
    <property type="entry name" value="IBN_N"/>
    <property type="match status" value="1"/>
</dbReference>
<dbReference type="Proteomes" id="UP000054248">
    <property type="component" value="Unassembled WGS sequence"/>
</dbReference>
<evidence type="ECO:0000256" key="2">
    <source>
        <dbReference type="ARBA" id="ARBA00004496"/>
    </source>
</evidence>
<dbReference type="GO" id="GO:0031267">
    <property type="term" value="F:small GTPase binding"/>
    <property type="evidence" value="ECO:0007669"/>
    <property type="project" value="InterPro"/>
</dbReference>
<evidence type="ECO:0000313" key="9">
    <source>
        <dbReference type="EMBL" id="KIO25700.1"/>
    </source>
</evidence>
<keyword evidence="4" id="KW-0963">Cytoplasm</keyword>
<reference evidence="10" key="2">
    <citation type="submission" date="2015-01" db="EMBL/GenBank/DDBJ databases">
        <title>Evolutionary Origins and Diversification of the Mycorrhizal Mutualists.</title>
        <authorList>
            <consortium name="DOE Joint Genome Institute"/>
            <consortium name="Mycorrhizal Genomics Consortium"/>
            <person name="Kohler A."/>
            <person name="Kuo A."/>
            <person name="Nagy L.G."/>
            <person name="Floudas D."/>
            <person name="Copeland A."/>
            <person name="Barry K.W."/>
            <person name="Cichocki N."/>
            <person name="Veneault-Fourrey C."/>
            <person name="LaButti K."/>
            <person name="Lindquist E.A."/>
            <person name="Lipzen A."/>
            <person name="Lundell T."/>
            <person name="Morin E."/>
            <person name="Murat C."/>
            <person name="Riley R."/>
            <person name="Ohm R."/>
            <person name="Sun H."/>
            <person name="Tunlid A."/>
            <person name="Henrissat B."/>
            <person name="Grigoriev I.V."/>
            <person name="Hibbett D.S."/>
            <person name="Martin F."/>
        </authorList>
    </citation>
    <scope>NUCLEOTIDE SEQUENCE [LARGE SCALE GENOMIC DNA]</scope>
    <source>
        <strain evidence="10">MUT 4182</strain>
    </source>
</reference>
<dbReference type="GO" id="GO:0005829">
    <property type="term" value="C:cytosol"/>
    <property type="evidence" value="ECO:0007669"/>
    <property type="project" value="TreeGrafter"/>
</dbReference>
<protein>
    <recommendedName>
        <fullName evidence="8">Importin N-terminal domain-containing protein</fullName>
    </recommendedName>
</protein>
<dbReference type="PANTHER" id="PTHR10997:SF18">
    <property type="entry name" value="D-IMPORTIN 7_RANBP7"/>
    <property type="match status" value="1"/>
</dbReference>
<dbReference type="EMBL" id="KN823037">
    <property type="protein sequence ID" value="KIO25700.1"/>
    <property type="molecule type" value="Genomic_DNA"/>
</dbReference>
<sequence>MNLGSRGTGRTLQPRTSFTVAQNFNVAHGLVLNASTDLVAVEVQGRETLQTMSRKQTHDLRTSIARSTTISPNLRRAPPKSSKLITLVLLVLTNLFATTFSADTNARKAAEVEIKNAGQQEGMIAALLQIIANNNVDLTTRQAMVVWLKNRVVNGYAKDSSTPIPPSDRVAVKHGIVPLLIAAPSRPIRVQFAAIIKAIINEDFPDQWPELLPTIATLLTSEDLAAVYGGLLIILEIAKTYKFVWSLPIEARPVYKTLSKEKVFIQIIEKTFPTLVTLGQKFTSANPPISPLEGAEFLHIILKTYVTSIYSGLSKHQQTSESIVPWGTLLFQTINLQLPAGVVLPGDKTDWEKHAWWKAKKWSYRTLNRLFERYGSPTHIPKPMKKQYGDFAKNFVTTFAPEIFGVYLKQIELFIENQVWMSDKCLNLVFNFFGFCVKPKTTWEMLKPHAQTIVSRLVFPQLRFDHSKAELYEHDPVEYVREGSEDFEDYGSPRAAAVGFVHTLATTRTKTAFMGILELVNQALKGTGQVPPAPEDKFAALQIVIALAEVIMKNEEVKPAMETFVITYVLPEFSSNIGFMREIACQVVERLSAWNFEWKDPKVLACFDETEEVDPRFLEIQELIIPIVTATLNSQVIELYDQAWEFVDNLTFRSRKIVPNMWPIYKITYDLFKGSAIDYLDEMLPPLCNFLMFGKEAFIQTPEYIRMALDIFITSLTNDHLGDVDAINGFKLVEAVLLNLKGHVNDAVPTIINATVTRMAKSESPNLQIAGLDTIINSIYYNPVLTLQALEQAQGGARAFFDKWFAAMNSPKGLPRVHDKKLSILALCELMKMDTSAVPQTLTEGWSGLVAGALAIFKELPEAEDRRAALLEEYEDDSGEEDMEEDLVVGPPADDEDGDVFDEETAYLDMLAEEHARLRAKQAKRVAKLTQAEGAIAGDDDEDGEYVPSESGSDDSDETVPEDFSVETVIDEVDAYSYFKQTLTGLQTSNPALYQAVTTSLNVDQQTDLMEVMNHEEEAEVVVPSS</sequence>
<dbReference type="SUPFAM" id="SSF48371">
    <property type="entry name" value="ARM repeat"/>
    <property type="match status" value="1"/>
</dbReference>
<feature type="domain" description="Importin N-terminal" evidence="8">
    <location>
        <begin position="110"/>
        <end position="182"/>
    </location>
</feature>
<reference evidence="9 10" key="1">
    <citation type="submission" date="2014-04" db="EMBL/GenBank/DDBJ databases">
        <authorList>
            <consortium name="DOE Joint Genome Institute"/>
            <person name="Kuo A."/>
            <person name="Girlanda M."/>
            <person name="Perotto S."/>
            <person name="Kohler A."/>
            <person name="Nagy L.G."/>
            <person name="Floudas D."/>
            <person name="Copeland A."/>
            <person name="Barry K.W."/>
            <person name="Cichocki N."/>
            <person name="Veneault-Fourrey C."/>
            <person name="LaButti K."/>
            <person name="Lindquist E.A."/>
            <person name="Lipzen A."/>
            <person name="Lundell T."/>
            <person name="Morin E."/>
            <person name="Murat C."/>
            <person name="Sun H."/>
            <person name="Tunlid A."/>
            <person name="Henrissat B."/>
            <person name="Grigoriev I.V."/>
            <person name="Hibbett D.S."/>
            <person name="Martin F."/>
            <person name="Nordberg H.P."/>
            <person name="Cantor M.N."/>
            <person name="Hua S.X."/>
        </authorList>
    </citation>
    <scope>NUCLEOTIDE SEQUENCE [LARGE SCALE GENOMIC DNA]</scope>
    <source>
        <strain evidence="9 10">MUT 4182</strain>
    </source>
</reference>
<evidence type="ECO:0000256" key="1">
    <source>
        <dbReference type="ARBA" id="ARBA00004123"/>
    </source>
</evidence>
<feature type="region of interest" description="Disordered" evidence="7">
    <location>
        <begin position="874"/>
        <end position="899"/>
    </location>
</feature>
<feature type="region of interest" description="Disordered" evidence="7">
    <location>
        <begin position="932"/>
        <end position="961"/>
    </location>
</feature>
<evidence type="ECO:0000256" key="6">
    <source>
        <dbReference type="ARBA" id="ARBA00023242"/>
    </source>
</evidence>
<dbReference type="InterPro" id="IPR001494">
    <property type="entry name" value="Importin-beta_N"/>
</dbReference>
<evidence type="ECO:0000256" key="5">
    <source>
        <dbReference type="ARBA" id="ARBA00022927"/>
    </source>
</evidence>
<dbReference type="STRING" id="1051891.A0A0C3Q7R5"/>
<dbReference type="PROSITE" id="PS50166">
    <property type="entry name" value="IMPORTIN_B_NT"/>
    <property type="match status" value="1"/>
</dbReference>
<dbReference type="Gene3D" id="1.25.10.10">
    <property type="entry name" value="Leucine-rich Repeat Variant"/>
    <property type="match status" value="2"/>
</dbReference>
<evidence type="ECO:0000256" key="3">
    <source>
        <dbReference type="ARBA" id="ARBA00022448"/>
    </source>
</evidence>
<evidence type="ECO:0000313" key="10">
    <source>
        <dbReference type="Proteomes" id="UP000054248"/>
    </source>
</evidence>
<keyword evidence="5" id="KW-0653">Protein transport</keyword>
<dbReference type="SMART" id="SM00913">
    <property type="entry name" value="IBN_N"/>
    <property type="match status" value="1"/>
</dbReference>
<comment type="subcellular location">
    <subcellularLocation>
        <location evidence="2">Cytoplasm</location>
    </subcellularLocation>
    <subcellularLocation>
        <location evidence="1">Nucleus</location>
    </subcellularLocation>
</comment>
<gene>
    <name evidence="9" type="ORF">M407DRAFT_8258</name>
</gene>
<evidence type="ECO:0000256" key="7">
    <source>
        <dbReference type="SAM" id="MobiDB-lite"/>
    </source>
</evidence>
<dbReference type="Pfam" id="PF08506">
    <property type="entry name" value="Cse1"/>
    <property type="match status" value="1"/>
</dbReference>
<dbReference type="GO" id="GO:0006606">
    <property type="term" value="P:protein import into nucleus"/>
    <property type="evidence" value="ECO:0007669"/>
    <property type="project" value="TreeGrafter"/>
</dbReference>
<dbReference type="OrthoDB" id="760868at2759"/>
<proteinExistence type="predicted"/>
<dbReference type="InterPro" id="IPR016024">
    <property type="entry name" value="ARM-type_fold"/>
</dbReference>
<dbReference type="PANTHER" id="PTHR10997">
    <property type="entry name" value="IMPORTIN-7, 8, 11"/>
    <property type="match status" value="1"/>
</dbReference>
<dbReference type="AlphaFoldDB" id="A0A0C3Q7R5"/>
<feature type="compositionally biased region" description="Acidic residues" evidence="7">
    <location>
        <begin position="952"/>
        <end position="961"/>
    </location>
</feature>
<dbReference type="InterPro" id="IPR011989">
    <property type="entry name" value="ARM-like"/>
</dbReference>
<keyword evidence="3" id="KW-0813">Transport</keyword>
<evidence type="ECO:0000259" key="8">
    <source>
        <dbReference type="PROSITE" id="PS50166"/>
    </source>
</evidence>
<name>A0A0C3Q7R5_9AGAM</name>
<evidence type="ECO:0000256" key="4">
    <source>
        <dbReference type="ARBA" id="ARBA00022490"/>
    </source>
</evidence>